<keyword evidence="2" id="KW-1185">Reference proteome</keyword>
<sequence length="245" mass="28086">MTWLSLGTEAILEKHVEKSLIQSITDSCIELKSRRTESAPYPNPTKLSNFNRANSNCIVMQQSLLHRMEKLTLSLGDMLLHSNVYGLALLIRAHYESAALLGYFCYRLNSLKCGYISFDDFQHDLARVMISSKHDHFKEAPLPQNILKCIDRTDKYLSGELGFKTSNIVADNHGWLSEFCHPNFLSMSSSLLVDKENEQIVFRHGAKMLEREAQLLGYSDISLKLFVLLFDAFDEMRLDRFAQKL</sequence>
<dbReference type="EMBL" id="CP051217">
    <property type="protein sequence ID" value="QJB69713.1"/>
    <property type="molecule type" value="Genomic_DNA"/>
</dbReference>
<name>A0A6H2DP05_9SPHN</name>
<gene>
    <name evidence="1" type="ORF">HF685_10840</name>
</gene>
<protein>
    <submittedName>
        <fullName evidence="1">Uncharacterized protein</fullName>
    </submittedName>
</protein>
<dbReference type="Proteomes" id="UP000501600">
    <property type="component" value="Chromosome"/>
</dbReference>
<dbReference type="KEGG" id="phao:HF685_10840"/>
<evidence type="ECO:0000313" key="2">
    <source>
        <dbReference type="Proteomes" id="UP000501600"/>
    </source>
</evidence>
<dbReference type="AlphaFoldDB" id="A0A6H2DP05"/>
<organism evidence="1 2">
    <name type="scientific">Parasphingorhabdus halotolerans</name>
    <dbReference type="NCBI Taxonomy" id="2725558"/>
    <lineage>
        <taxon>Bacteria</taxon>
        <taxon>Pseudomonadati</taxon>
        <taxon>Pseudomonadota</taxon>
        <taxon>Alphaproteobacteria</taxon>
        <taxon>Sphingomonadales</taxon>
        <taxon>Sphingomonadaceae</taxon>
        <taxon>Parasphingorhabdus</taxon>
    </lineage>
</organism>
<evidence type="ECO:0000313" key="1">
    <source>
        <dbReference type="EMBL" id="QJB69713.1"/>
    </source>
</evidence>
<reference evidence="1 2" key="1">
    <citation type="submission" date="2020-04" db="EMBL/GenBank/DDBJ databases">
        <title>Genome sequence for Sphingorhabdus sp. strain M1.</title>
        <authorList>
            <person name="Park S.-J."/>
        </authorList>
    </citation>
    <scope>NUCLEOTIDE SEQUENCE [LARGE SCALE GENOMIC DNA]</scope>
    <source>
        <strain evidence="1 2">JK6</strain>
    </source>
</reference>
<proteinExistence type="predicted"/>
<dbReference type="RefSeq" id="WP_168819939.1">
    <property type="nucleotide sequence ID" value="NZ_CP051217.1"/>
</dbReference>
<accession>A0A6H2DP05</accession>